<dbReference type="Gene3D" id="2.102.10.10">
    <property type="entry name" value="Rieske [2Fe-2S] iron-sulphur domain"/>
    <property type="match status" value="1"/>
</dbReference>
<dbReference type="SUPFAM" id="SSF50022">
    <property type="entry name" value="ISP domain"/>
    <property type="match status" value="1"/>
</dbReference>
<evidence type="ECO:0000256" key="1">
    <source>
        <dbReference type="ARBA" id="ARBA00022714"/>
    </source>
</evidence>
<accession>W4M681</accession>
<keyword evidence="4" id="KW-0408">Iron</keyword>
<dbReference type="HOGENOM" id="CLU_039484_2_1_7"/>
<dbReference type="CDD" id="cd03479">
    <property type="entry name" value="Rieske_RO_Alpha_PhDO_like"/>
    <property type="match status" value="1"/>
</dbReference>
<keyword evidence="1" id="KW-0001">2Fe-2S</keyword>
<dbReference type="Proteomes" id="UP000019140">
    <property type="component" value="Unassembled WGS sequence"/>
</dbReference>
<evidence type="ECO:0000256" key="2">
    <source>
        <dbReference type="ARBA" id="ARBA00022723"/>
    </source>
</evidence>
<dbReference type="InterPro" id="IPR050584">
    <property type="entry name" value="Cholesterol_7-desaturase"/>
</dbReference>
<evidence type="ECO:0000256" key="4">
    <source>
        <dbReference type="ARBA" id="ARBA00023004"/>
    </source>
</evidence>
<dbReference type="GO" id="GO:0051537">
    <property type="term" value="F:2 iron, 2 sulfur cluster binding"/>
    <property type="evidence" value="ECO:0007669"/>
    <property type="project" value="UniProtKB-KW"/>
</dbReference>
<evidence type="ECO:0000313" key="7">
    <source>
        <dbReference type="EMBL" id="ETX05715.1"/>
    </source>
</evidence>
<dbReference type="PANTHER" id="PTHR21266">
    <property type="entry name" value="IRON-SULFUR DOMAIN CONTAINING PROTEIN"/>
    <property type="match status" value="1"/>
</dbReference>
<dbReference type="InterPro" id="IPR015881">
    <property type="entry name" value="ARHD_Rieske_2Fe_2S"/>
</dbReference>
<dbReference type="InterPro" id="IPR045623">
    <property type="entry name" value="LigXa_C"/>
</dbReference>
<dbReference type="Pfam" id="PF00355">
    <property type="entry name" value="Rieske"/>
    <property type="match status" value="1"/>
</dbReference>
<dbReference type="SUPFAM" id="SSF55961">
    <property type="entry name" value="Bet v1-like"/>
    <property type="match status" value="1"/>
</dbReference>
<evidence type="ECO:0000259" key="6">
    <source>
        <dbReference type="PROSITE" id="PS51296"/>
    </source>
</evidence>
<evidence type="ECO:0000256" key="5">
    <source>
        <dbReference type="ARBA" id="ARBA00023014"/>
    </source>
</evidence>
<dbReference type="PANTHER" id="PTHR21266:SF59">
    <property type="entry name" value="BLR4922 PROTEIN"/>
    <property type="match status" value="1"/>
</dbReference>
<comment type="caution">
    <text evidence="7">The sequence shown here is derived from an EMBL/GenBank/DDBJ whole genome shotgun (WGS) entry which is preliminary data.</text>
</comment>
<keyword evidence="8" id="KW-1185">Reference proteome</keyword>
<protein>
    <recommendedName>
        <fullName evidence="6">Rieske domain-containing protein</fullName>
    </recommendedName>
</protein>
<sequence length="352" mass="39696">MLSVQDNERLTRIGPGTPMGDTLRRYWLPALLAWELPAPDCPPARVQLLGEKLVAFRDTHGRIGLLGEFCPHRRASLWLGRNEACGLRCVYHGWKFDVEGNCVDQMNESDPFTDKIHLKAYPTVELGGVIWTYMGPRDLQPPLPKFAWTQVPDTHRHISKVIQECNWLQALEGGIDTSHAQILHRYFVGGIGPTGPGARGSAPKVEVDVTAYGYRYAGVYPRGDEGHFVRTYHYVMPFTQLRPGGRDVQTRSLVSNPRVDGHMWVPMDDETCMVWNWQYSINGEPLTEEERAEKQLGNGPAHVDQTTFRSFAHAGNNWMIDRDAQRTQSFTGIDGINTQDRAVQESMGPIVD</sequence>
<reference evidence="7 8" key="1">
    <citation type="journal article" date="2014" name="Nature">
        <title>An environmental bacterial taxon with a large and distinct metabolic repertoire.</title>
        <authorList>
            <person name="Wilson M.C."/>
            <person name="Mori T."/>
            <person name="Ruckert C."/>
            <person name="Uria A.R."/>
            <person name="Helf M.J."/>
            <person name="Takada K."/>
            <person name="Gernert C."/>
            <person name="Steffens U.A."/>
            <person name="Heycke N."/>
            <person name="Schmitt S."/>
            <person name="Rinke C."/>
            <person name="Helfrich E.J."/>
            <person name="Brachmann A.O."/>
            <person name="Gurgui C."/>
            <person name="Wakimoto T."/>
            <person name="Kracht M."/>
            <person name="Crusemann M."/>
            <person name="Hentschel U."/>
            <person name="Abe I."/>
            <person name="Matsunaga S."/>
            <person name="Kalinowski J."/>
            <person name="Takeyama H."/>
            <person name="Piel J."/>
        </authorList>
    </citation>
    <scope>NUCLEOTIDE SEQUENCE [LARGE SCALE GENOMIC DNA]</scope>
    <source>
        <strain evidence="8">TSY2</strain>
    </source>
</reference>
<organism evidence="7 8">
    <name type="scientific">Candidatus Entotheonella gemina</name>
    <dbReference type="NCBI Taxonomy" id="1429439"/>
    <lineage>
        <taxon>Bacteria</taxon>
        <taxon>Pseudomonadati</taxon>
        <taxon>Nitrospinota/Tectimicrobiota group</taxon>
        <taxon>Candidatus Tectimicrobiota</taxon>
        <taxon>Candidatus Entotheonellia</taxon>
        <taxon>Candidatus Entotheonellales</taxon>
        <taxon>Candidatus Entotheonellaceae</taxon>
        <taxon>Candidatus Entotheonella</taxon>
    </lineage>
</organism>
<name>W4M681_9BACT</name>
<dbReference type="PROSITE" id="PS51296">
    <property type="entry name" value="RIESKE"/>
    <property type="match status" value="1"/>
</dbReference>
<keyword evidence="3" id="KW-0560">Oxidoreductase</keyword>
<proteinExistence type="predicted"/>
<evidence type="ECO:0000256" key="3">
    <source>
        <dbReference type="ARBA" id="ARBA00023002"/>
    </source>
</evidence>
<feature type="domain" description="Rieske" evidence="6">
    <location>
        <begin position="27"/>
        <end position="132"/>
    </location>
</feature>
<keyword evidence="2" id="KW-0479">Metal-binding</keyword>
<dbReference type="GO" id="GO:0016491">
    <property type="term" value="F:oxidoreductase activity"/>
    <property type="evidence" value="ECO:0007669"/>
    <property type="project" value="UniProtKB-KW"/>
</dbReference>
<dbReference type="Pfam" id="PF19301">
    <property type="entry name" value="LigXa_C"/>
    <property type="match status" value="1"/>
</dbReference>
<dbReference type="AlphaFoldDB" id="W4M681"/>
<dbReference type="InterPro" id="IPR017941">
    <property type="entry name" value="Rieske_2Fe-2S"/>
</dbReference>
<evidence type="ECO:0000313" key="8">
    <source>
        <dbReference type="Proteomes" id="UP000019140"/>
    </source>
</evidence>
<feature type="non-terminal residue" evidence="7">
    <location>
        <position position="352"/>
    </location>
</feature>
<dbReference type="GO" id="GO:0005506">
    <property type="term" value="F:iron ion binding"/>
    <property type="evidence" value="ECO:0007669"/>
    <property type="project" value="InterPro"/>
</dbReference>
<dbReference type="PROSITE" id="PS00570">
    <property type="entry name" value="RING_HYDROXYL_ALPHA"/>
    <property type="match status" value="1"/>
</dbReference>
<dbReference type="InterPro" id="IPR036922">
    <property type="entry name" value="Rieske_2Fe-2S_sf"/>
</dbReference>
<gene>
    <name evidence="7" type="ORF">ETSY2_21390</name>
</gene>
<dbReference type="EMBL" id="AZHX01000886">
    <property type="protein sequence ID" value="ETX05715.1"/>
    <property type="molecule type" value="Genomic_DNA"/>
</dbReference>
<keyword evidence="5" id="KW-0411">Iron-sulfur</keyword>